<comment type="caution">
    <text evidence="1">The sequence shown here is derived from an EMBL/GenBank/DDBJ whole genome shotgun (WGS) entry which is preliminary data.</text>
</comment>
<evidence type="ECO:0000313" key="1">
    <source>
        <dbReference type="EMBL" id="KAG4304166.1"/>
    </source>
</evidence>
<organism evidence="1 2">
    <name type="scientific">Pneumocystis oryctolagi</name>
    <dbReference type="NCBI Taxonomy" id="42067"/>
    <lineage>
        <taxon>Eukaryota</taxon>
        <taxon>Fungi</taxon>
        <taxon>Dikarya</taxon>
        <taxon>Ascomycota</taxon>
        <taxon>Taphrinomycotina</taxon>
        <taxon>Pneumocystomycetes</taxon>
        <taxon>Pneumocystaceae</taxon>
        <taxon>Pneumocystis</taxon>
    </lineage>
</organism>
<proteinExistence type="predicted"/>
<sequence>MEYLNSKISLISRSDIRYTGILHDINSKDSTISLQNVRSFGTEGRKGNPKEEIPPSDNVFEYIVFRGSDVKDLKKIY</sequence>
<keyword evidence="2" id="KW-1185">Reference proteome</keyword>
<accession>A0ACB7C9H4</accession>
<dbReference type="Proteomes" id="UP000768646">
    <property type="component" value="Unassembled WGS sequence"/>
</dbReference>
<protein>
    <submittedName>
        <fullName evidence="1">Uncharacterized protein</fullName>
    </submittedName>
</protein>
<gene>
    <name evidence="1" type="ORF">PORY_002347</name>
</gene>
<evidence type="ECO:0000313" key="2">
    <source>
        <dbReference type="Proteomes" id="UP000768646"/>
    </source>
</evidence>
<dbReference type="EMBL" id="JABTEG010000010">
    <property type="protein sequence ID" value="KAG4304166.1"/>
    <property type="molecule type" value="Genomic_DNA"/>
</dbReference>
<name>A0ACB7C9H4_9ASCO</name>
<reference evidence="1 2" key="1">
    <citation type="journal article" date="2021" name="Commun. Biol.">
        <title>Genomic insights into the host specific adaptation of the Pneumocystis genus.</title>
        <authorList>
            <person name="Cisse O.H."/>
            <person name="Ma L."/>
            <person name="Dekker J.P."/>
            <person name="Khil P.P."/>
            <person name="Youn J.-H."/>
            <person name="Brenchley J.M."/>
            <person name="Blair R."/>
            <person name="Pahar B."/>
            <person name="Chabe M."/>
            <person name="Van Rompay K.K.A."/>
            <person name="Keesler R."/>
            <person name="Sukura A."/>
            <person name="Hirsch V."/>
            <person name="Kutty G."/>
            <person name="Liu Y."/>
            <person name="Peng L."/>
            <person name="Chen J."/>
            <person name="Song J."/>
            <person name="Weissenbacher-Lang C."/>
            <person name="Xu J."/>
            <person name="Upham N.S."/>
            <person name="Stajich J.E."/>
            <person name="Cuomo C.A."/>
            <person name="Cushion M.T."/>
            <person name="Kovacs J.A."/>
        </authorList>
    </citation>
    <scope>NUCLEOTIDE SEQUENCE [LARGE SCALE GENOMIC DNA]</scope>
    <source>
        <strain evidence="1 2">RABM</strain>
    </source>
</reference>